<evidence type="ECO:0000256" key="1">
    <source>
        <dbReference type="ARBA" id="ARBA00008056"/>
    </source>
</evidence>
<dbReference type="GO" id="GO:0016491">
    <property type="term" value="F:oxidoreductase activity"/>
    <property type="evidence" value="ECO:0007669"/>
    <property type="project" value="UniProtKB-KW"/>
</dbReference>
<accession>A0AA38L9L7</accession>
<dbReference type="Proteomes" id="UP000824469">
    <property type="component" value="Unassembled WGS sequence"/>
</dbReference>
<keyword evidence="2 4" id="KW-0479">Metal-binding</keyword>
<evidence type="ECO:0000259" key="5">
    <source>
        <dbReference type="PROSITE" id="PS51471"/>
    </source>
</evidence>
<protein>
    <recommendedName>
        <fullName evidence="5">Fe2OG dioxygenase domain-containing protein</fullName>
    </recommendedName>
</protein>
<dbReference type="InterPro" id="IPR044861">
    <property type="entry name" value="IPNS-like_FE2OG_OXY"/>
</dbReference>
<sequence length="343" mass="39304">MEKRPAVTRVQSLAESGIQTVPPQYVWPGLDLSNKLRNHSQVPVIDFQGLSIQHLKEKTTQEISNAAEKWGFFQIVNHGIPESLITRVQQVGKAFFDLPLEEKELYKNEIGGNPYGYGSKVGVSADVIIDWKDYYYNVVWPAAQRDMTKWPKRPQDFTEVMDEYGREICRLWEVLMQALSRGLRLENENRVEEAMGGERKEVHLSINYYPPCPQPEMVLGVAPHSDADALTILLHNQVPGLQIKKDETWVDVECIPGALVVNVGDQLEIVSNGKYKSIEHRSWVHKERARMSWAMFCTPPPRDMIISPLKELIDEHNPPLYEALCFQDYVKKFFTKGLVGKEL</sequence>
<gene>
    <name evidence="6" type="ORF">KI387_028300</name>
</gene>
<feature type="domain" description="Fe2OG dioxygenase" evidence="5">
    <location>
        <begin position="200"/>
        <end position="299"/>
    </location>
</feature>
<dbReference type="AlphaFoldDB" id="A0AA38L9L7"/>
<proteinExistence type="inferred from homology"/>
<evidence type="ECO:0000256" key="4">
    <source>
        <dbReference type="RuleBase" id="RU003682"/>
    </source>
</evidence>
<dbReference type="InterPro" id="IPR027443">
    <property type="entry name" value="IPNS-like_sf"/>
</dbReference>
<comment type="similarity">
    <text evidence="1 4">Belongs to the iron/ascorbate-dependent oxidoreductase family.</text>
</comment>
<evidence type="ECO:0000256" key="2">
    <source>
        <dbReference type="ARBA" id="ARBA00022723"/>
    </source>
</evidence>
<organism evidence="6 7">
    <name type="scientific">Taxus chinensis</name>
    <name type="common">Chinese yew</name>
    <name type="synonym">Taxus wallichiana var. chinensis</name>
    <dbReference type="NCBI Taxonomy" id="29808"/>
    <lineage>
        <taxon>Eukaryota</taxon>
        <taxon>Viridiplantae</taxon>
        <taxon>Streptophyta</taxon>
        <taxon>Embryophyta</taxon>
        <taxon>Tracheophyta</taxon>
        <taxon>Spermatophyta</taxon>
        <taxon>Pinopsida</taxon>
        <taxon>Pinidae</taxon>
        <taxon>Conifers II</taxon>
        <taxon>Cupressales</taxon>
        <taxon>Taxaceae</taxon>
        <taxon>Taxus</taxon>
    </lineage>
</organism>
<dbReference type="SUPFAM" id="SSF51197">
    <property type="entry name" value="Clavaminate synthase-like"/>
    <property type="match status" value="1"/>
</dbReference>
<dbReference type="InterPro" id="IPR026992">
    <property type="entry name" value="DIOX_N"/>
</dbReference>
<dbReference type="PANTHER" id="PTHR47991">
    <property type="entry name" value="OXOGLUTARATE/IRON-DEPENDENT DIOXYGENASE"/>
    <property type="match status" value="1"/>
</dbReference>
<name>A0AA38L9L7_TAXCH</name>
<dbReference type="EMBL" id="JAHRHJ020000006">
    <property type="protein sequence ID" value="KAH9313265.1"/>
    <property type="molecule type" value="Genomic_DNA"/>
</dbReference>
<dbReference type="FunFam" id="2.60.120.330:FF:000079">
    <property type="entry name" value="Protein SRG1"/>
    <property type="match status" value="1"/>
</dbReference>
<dbReference type="PROSITE" id="PS51471">
    <property type="entry name" value="FE2OG_OXY"/>
    <property type="match status" value="1"/>
</dbReference>
<keyword evidence="7" id="KW-1185">Reference proteome</keyword>
<dbReference type="GO" id="GO:0046872">
    <property type="term" value="F:metal ion binding"/>
    <property type="evidence" value="ECO:0007669"/>
    <property type="project" value="UniProtKB-KW"/>
</dbReference>
<evidence type="ECO:0000313" key="6">
    <source>
        <dbReference type="EMBL" id="KAH9313265.1"/>
    </source>
</evidence>
<dbReference type="Pfam" id="PF03171">
    <property type="entry name" value="2OG-FeII_Oxy"/>
    <property type="match status" value="1"/>
</dbReference>
<reference evidence="6 7" key="1">
    <citation type="journal article" date="2021" name="Nat. Plants">
        <title>The Taxus genome provides insights into paclitaxel biosynthesis.</title>
        <authorList>
            <person name="Xiong X."/>
            <person name="Gou J."/>
            <person name="Liao Q."/>
            <person name="Li Y."/>
            <person name="Zhou Q."/>
            <person name="Bi G."/>
            <person name="Li C."/>
            <person name="Du R."/>
            <person name="Wang X."/>
            <person name="Sun T."/>
            <person name="Guo L."/>
            <person name="Liang H."/>
            <person name="Lu P."/>
            <person name="Wu Y."/>
            <person name="Zhang Z."/>
            <person name="Ro D.K."/>
            <person name="Shang Y."/>
            <person name="Huang S."/>
            <person name="Yan J."/>
        </authorList>
    </citation>
    <scope>NUCLEOTIDE SEQUENCE [LARGE SCALE GENOMIC DNA]</scope>
    <source>
        <strain evidence="6">Ta-2019</strain>
    </source>
</reference>
<keyword evidence="3 4" id="KW-0408">Iron</keyword>
<dbReference type="Pfam" id="PF14226">
    <property type="entry name" value="DIOX_N"/>
    <property type="match status" value="1"/>
</dbReference>
<dbReference type="InterPro" id="IPR050295">
    <property type="entry name" value="Plant_2OG-oxidoreductases"/>
</dbReference>
<feature type="non-terminal residue" evidence="6">
    <location>
        <position position="1"/>
    </location>
</feature>
<dbReference type="OMA" id="IRKNGAW"/>
<evidence type="ECO:0000256" key="3">
    <source>
        <dbReference type="ARBA" id="ARBA00023004"/>
    </source>
</evidence>
<comment type="caution">
    <text evidence="6">The sequence shown here is derived from an EMBL/GenBank/DDBJ whole genome shotgun (WGS) entry which is preliminary data.</text>
</comment>
<keyword evidence="4" id="KW-0560">Oxidoreductase</keyword>
<dbReference type="Gene3D" id="2.60.120.330">
    <property type="entry name" value="B-lactam Antibiotic, Isopenicillin N Synthase, Chain"/>
    <property type="match status" value="1"/>
</dbReference>
<evidence type="ECO:0000313" key="7">
    <source>
        <dbReference type="Proteomes" id="UP000824469"/>
    </source>
</evidence>
<dbReference type="InterPro" id="IPR005123">
    <property type="entry name" value="Oxoglu/Fe-dep_dioxygenase_dom"/>
</dbReference>